<protein>
    <recommendedName>
        <fullName evidence="6">protein O-GlcNAcase</fullName>
        <ecNumber evidence="6">3.2.1.169</ecNumber>
    </recommendedName>
    <alternativeName>
        <fullName evidence="3">Beta-N-acetylhexosaminidase</fullName>
    </alternativeName>
    <alternativeName>
        <fullName evidence="7">Beta-hexosaminidase</fullName>
    </alternativeName>
</protein>
<dbReference type="SUPFAM" id="SSF51445">
    <property type="entry name" value="(Trans)glycosidases"/>
    <property type="match status" value="1"/>
</dbReference>
<keyword evidence="2" id="KW-0326">Glycosidase</keyword>
<evidence type="ECO:0000256" key="6">
    <source>
        <dbReference type="ARBA" id="ARBA00066938"/>
    </source>
</evidence>
<dbReference type="PROSITE" id="PS52009">
    <property type="entry name" value="GH84"/>
    <property type="match status" value="1"/>
</dbReference>
<dbReference type="GO" id="GO:0009100">
    <property type="term" value="P:glycoprotein metabolic process"/>
    <property type="evidence" value="ECO:0007669"/>
    <property type="project" value="TreeGrafter"/>
</dbReference>
<dbReference type="Gene3D" id="1.20.58.240">
    <property type="entry name" value="STAT, domain 1"/>
    <property type="match status" value="1"/>
</dbReference>
<dbReference type="Gene3D" id="3.40.630.30">
    <property type="match status" value="1"/>
</dbReference>
<evidence type="ECO:0000256" key="1">
    <source>
        <dbReference type="ARBA" id="ARBA00022801"/>
    </source>
</evidence>
<proteinExistence type="predicted"/>
<evidence type="ECO:0000256" key="3">
    <source>
        <dbReference type="ARBA" id="ARBA00030512"/>
    </source>
</evidence>
<feature type="domain" description="GH84" evidence="9">
    <location>
        <begin position="18"/>
        <end position="293"/>
    </location>
</feature>
<keyword evidence="1" id="KW-0378">Hydrolase</keyword>
<feature type="compositionally biased region" description="Pro residues" evidence="8">
    <location>
        <begin position="488"/>
        <end position="499"/>
    </location>
</feature>
<dbReference type="Gene3D" id="3.20.20.80">
    <property type="entry name" value="Glycosidases"/>
    <property type="match status" value="1"/>
</dbReference>
<dbReference type="PANTHER" id="PTHR13170:SF16">
    <property type="entry name" value="PROTEIN O-GLCNACASE"/>
    <property type="match status" value="1"/>
</dbReference>
<dbReference type="AlphaFoldDB" id="A0AA36BDQ3"/>
<dbReference type="Proteomes" id="UP001162480">
    <property type="component" value="Chromosome 14"/>
</dbReference>
<evidence type="ECO:0000256" key="4">
    <source>
        <dbReference type="ARBA" id="ARBA00050933"/>
    </source>
</evidence>
<dbReference type="EMBL" id="OX597827">
    <property type="protein sequence ID" value="CAI9732525.1"/>
    <property type="molecule type" value="Genomic_DNA"/>
</dbReference>
<evidence type="ECO:0000313" key="11">
    <source>
        <dbReference type="Proteomes" id="UP001162480"/>
    </source>
</evidence>
<sequence>MTGTDCEDGLMVPNNGNFTCGVVEGFYGRPWTTDQRRILFKWMSKMGLNTYLYAPKDDCKHRAMWRDLYSVEEADCLTGLIDAAHDQNVEFVYALSPGLDITYSSTKDVTALKRKLEQVATFGCTAFALLFDDIDPQLCEADKNIFQSIAAAQVSVTNETYQHLGQLKFLFCPTEYCSARAMPAVSNSEYLSTIGAKLLPDVDVMWTGNKVVSKKITIQTLAEVSKILQRQPVIWDNIHANDYDPRRVFLGPYDGRSPEIIPYVKGVLTNPNCEFEANFIPLHTLAQWCKSNVNGVKKDIIAGDRLSPIASDIKLETEIDFTSDEDIPAKFDTRYQPRAALKVAINEWIKELACSRHSVRLTFPKPIVPLIPSVNTCATVTSPTMTLPTGSMVSPMPVGMVGGVFPNSEVVDNSAASSYMQPVMAPINSLVEPDSVGIDAEVIGDPLCPDTEPMDCFPFVAATTSTTTAFNASTGVAASATVTSPPTATTPPPPPPLSPPSTISTTTITTTTTTSDEGLKSASSSPSDNVMQVDNAVGCTTATTITTATTSNSNCGSSNNNGSHNSGSGTVSCTTSSSSGSFDSADNIEVLSCDDLRQFVELFYMPFEHGECGLQLLQEMYWLRSNANLVAESRAKNGLKPEAEQWHERAKAFCDGVENIFTIFDKFFKIPNRAIAYELYPYVWDLKSIFILCKAYIRWLSLGHVPYLSVMHQQGTLTWCTSGYKEAFTSGDQEPWVFRGGLQAEFQHMLPIDGAHDLFFLKPPEPPVNKFYTIRPYVSADEPAIYEVCRRTCDDGMDGTDVFPGMPDLIGDRLVGGLLTINQEYCFVVEDEKGVCSYALAALDAKMFQQRSQNAWIPAMCEKYPKPVKDELTPADEVVLSFHNRPPCIPESVFQRYPSVIRMDILPGRICDPTIPYRLLAACLSALKTNGSIGVFCELNVGDKYLLEFYSRLGFFQFLNPDLGPEDTIYLGRIM</sequence>
<evidence type="ECO:0000256" key="7">
    <source>
        <dbReference type="ARBA" id="ARBA00076634"/>
    </source>
</evidence>
<dbReference type="InterPro" id="IPR011496">
    <property type="entry name" value="O-GlcNAcase_cat"/>
</dbReference>
<dbReference type="GO" id="GO:0102571">
    <property type="term" value="F:[protein]-3-O-(N-acetyl-D-glucosaminyl)-L-serine/L-threonine O-N-acetyl-alpha-D-glucosaminase activity"/>
    <property type="evidence" value="ECO:0007669"/>
    <property type="project" value="UniProtKB-EC"/>
</dbReference>
<dbReference type="Pfam" id="PF07555">
    <property type="entry name" value="NAGidase"/>
    <property type="match status" value="1"/>
</dbReference>
<evidence type="ECO:0000256" key="8">
    <source>
        <dbReference type="SAM" id="MobiDB-lite"/>
    </source>
</evidence>
<dbReference type="EC" id="3.2.1.169" evidence="6"/>
<accession>A0AA36BDQ3</accession>
<evidence type="ECO:0000256" key="5">
    <source>
        <dbReference type="ARBA" id="ARBA00052136"/>
    </source>
</evidence>
<reference evidence="10" key="1">
    <citation type="submission" date="2023-08" db="EMBL/GenBank/DDBJ databases">
        <authorList>
            <person name="Alioto T."/>
            <person name="Alioto T."/>
            <person name="Gomez Garrido J."/>
        </authorList>
    </citation>
    <scope>NUCLEOTIDE SEQUENCE</scope>
</reference>
<dbReference type="FunFam" id="3.20.20.80:FF:000009">
    <property type="entry name" value="O-GlcNAcase BT_4395"/>
    <property type="match status" value="1"/>
</dbReference>
<gene>
    <name evidence="10" type="ORF">OCTVUL_1B006926</name>
</gene>
<dbReference type="GO" id="GO:0016231">
    <property type="term" value="F:beta-N-acetylglucosaminidase activity"/>
    <property type="evidence" value="ECO:0007669"/>
    <property type="project" value="TreeGrafter"/>
</dbReference>
<evidence type="ECO:0000313" key="10">
    <source>
        <dbReference type="EMBL" id="CAI9732525.1"/>
    </source>
</evidence>
<feature type="compositionally biased region" description="Low complexity" evidence="8">
    <location>
        <begin position="500"/>
        <end position="515"/>
    </location>
</feature>
<feature type="region of interest" description="Disordered" evidence="8">
    <location>
        <begin position="481"/>
        <end position="531"/>
    </location>
</feature>
<keyword evidence="11" id="KW-1185">Reference proteome</keyword>
<evidence type="ECO:0000256" key="2">
    <source>
        <dbReference type="ARBA" id="ARBA00023295"/>
    </source>
</evidence>
<name>A0AA36BDQ3_OCTVU</name>
<dbReference type="PANTHER" id="PTHR13170">
    <property type="entry name" value="O-GLCNACASE"/>
    <property type="match status" value="1"/>
</dbReference>
<organism evidence="10 11">
    <name type="scientific">Octopus vulgaris</name>
    <name type="common">Common octopus</name>
    <dbReference type="NCBI Taxonomy" id="6645"/>
    <lineage>
        <taxon>Eukaryota</taxon>
        <taxon>Metazoa</taxon>
        <taxon>Spiralia</taxon>
        <taxon>Lophotrochozoa</taxon>
        <taxon>Mollusca</taxon>
        <taxon>Cephalopoda</taxon>
        <taxon>Coleoidea</taxon>
        <taxon>Octopodiformes</taxon>
        <taxon>Octopoda</taxon>
        <taxon>Incirrata</taxon>
        <taxon>Octopodidae</taxon>
        <taxon>Octopus</taxon>
    </lineage>
</organism>
<comment type="catalytic activity">
    <reaction evidence="5">
        <text>3-O-(N-acetyl-beta-D-glucosaminyl)-L-threonyl-[protein] + H2O = L-threonyl-[protein] + N-acetyl-D-glucosamine</text>
        <dbReference type="Rhea" id="RHEA:48892"/>
        <dbReference type="Rhea" id="RHEA-COMP:11060"/>
        <dbReference type="Rhea" id="RHEA-COMP:12252"/>
        <dbReference type="ChEBI" id="CHEBI:15377"/>
        <dbReference type="ChEBI" id="CHEBI:30013"/>
        <dbReference type="ChEBI" id="CHEBI:90840"/>
        <dbReference type="ChEBI" id="CHEBI:506227"/>
        <dbReference type="EC" id="3.2.1.169"/>
    </reaction>
</comment>
<evidence type="ECO:0000259" key="9">
    <source>
        <dbReference type="PROSITE" id="PS52009"/>
    </source>
</evidence>
<feature type="compositionally biased region" description="Polar residues" evidence="8">
    <location>
        <begin position="521"/>
        <end position="531"/>
    </location>
</feature>
<dbReference type="InterPro" id="IPR051822">
    <property type="entry name" value="Glycosyl_Hydrolase_84"/>
</dbReference>
<dbReference type="InterPro" id="IPR017853">
    <property type="entry name" value="GH"/>
</dbReference>
<feature type="region of interest" description="Disordered" evidence="8">
    <location>
        <begin position="550"/>
        <end position="576"/>
    </location>
</feature>
<comment type="catalytic activity">
    <reaction evidence="4">
        <text>3-O-(N-acetyl-beta-D-glucosaminyl)-L-seryl-[protein] + H2O = N-acetyl-D-glucosamine + L-seryl-[protein]</text>
        <dbReference type="Rhea" id="RHEA:48876"/>
        <dbReference type="Rhea" id="RHEA-COMP:9863"/>
        <dbReference type="Rhea" id="RHEA-COMP:12251"/>
        <dbReference type="ChEBI" id="CHEBI:15377"/>
        <dbReference type="ChEBI" id="CHEBI:29999"/>
        <dbReference type="ChEBI" id="CHEBI:90838"/>
        <dbReference type="ChEBI" id="CHEBI:506227"/>
        <dbReference type="EC" id="3.2.1.169"/>
    </reaction>
</comment>